<evidence type="ECO:0000256" key="3">
    <source>
        <dbReference type="ARBA" id="ARBA00015991"/>
    </source>
</evidence>
<dbReference type="Proteomes" id="UP000536685">
    <property type="component" value="Unassembled WGS sequence"/>
</dbReference>
<dbReference type="InterPro" id="IPR020456">
    <property type="entry name" value="Acylphosphatase"/>
</dbReference>
<dbReference type="PANTHER" id="PTHR47268">
    <property type="entry name" value="ACYLPHOSPHATASE"/>
    <property type="match status" value="1"/>
</dbReference>
<dbReference type="AlphaFoldDB" id="A0A841AKV2"/>
<evidence type="ECO:0000256" key="1">
    <source>
        <dbReference type="ARBA" id="ARBA00005614"/>
    </source>
</evidence>
<sequence>MTDRIRRRAVVTGSVQGVGFRWSARLEAQRLGVTGYARNRVDGAVQVEAEGEPAAVDAFVAWLRTGPPSAAVAGVEVGELEPTGSAGFEVA</sequence>
<comment type="catalytic activity">
    <reaction evidence="4 5 6">
        <text>an acyl phosphate + H2O = a carboxylate + phosphate + H(+)</text>
        <dbReference type="Rhea" id="RHEA:14965"/>
        <dbReference type="ChEBI" id="CHEBI:15377"/>
        <dbReference type="ChEBI" id="CHEBI:15378"/>
        <dbReference type="ChEBI" id="CHEBI:29067"/>
        <dbReference type="ChEBI" id="CHEBI:43474"/>
        <dbReference type="ChEBI" id="CHEBI:59918"/>
        <dbReference type="EC" id="3.6.1.7"/>
    </reaction>
</comment>
<feature type="active site" evidence="5">
    <location>
        <position position="39"/>
    </location>
</feature>
<proteinExistence type="inferred from homology"/>
<dbReference type="InterPro" id="IPR001792">
    <property type="entry name" value="Acylphosphatase-like_dom"/>
</dbReference>
<evidence type="ECO:0000313" key="9">
    <source>
        <dbReference type="EMBL" id="MBB5843024.1"/>
    </source>
</evidence>
<evidence type="ECO:0000256" key="6">
    <source>
        <dbReference type="RuleBase" id="RU000553"/>
    </source>
</evidence>
<evidence type="ECO:0000256" key="4">
    <source>
        <dbReference type="ARBA" id="ARBA00047645"/>
    </source>
</evidence>
<dbReference type="EMBL" id="JACHMJ010000001">
    <property type="protein sequence ID" value="MBB5843024.1"/>
    <property type="molecule type" value="Genomic_DNA"/>
</dbReference>
<dbReference type="PROSITE" id="PS00150">
    <property type="entry name" value="ACYLPHOSPHATASE_1"/>
    <property type="match status" value="1"/>
</dbReference>
<gene>
    <name evidence="9" type="ORF">HD599_001347</name>
</gene>
<accession>A0A841AKV2</accession>
<evidence type="ECO:0000259" key="8">
    <source>
        <dbReference type="PROSITE" id="PS51160"/>
    </source>
</evidence>
<evidence type="ECO:0000256" key="2">
    <source>
        <dbReference type="ARBA" id="ARBA00012150"/>
    </source>
</evidence>
<keyword evidence="10" id="KW-1185">Reference proteome</keyword>
<dbReference type="SUPFAM" id="SSF54975">
    <property type="entry name" value="Acylphosphatase/BLUF domain-like"/>
    <property type="match status" value="1"/>
</dbReference>
<dbReference type="Gene3D" id="3.30.70.100">
    <property type="match status" value="1"/>
</dbReference>
<name>A0A841AKV2_9MICO</name>
<evidence type="ECO:0000256" key="5">
    <source>
        <dbReference type="PROSITE-ProRule" id="PRU00520"/>
    </source>
</evidence>
<protein>
    <recommendedName>
        <fullName evidence="3 5">Acylphosphatase</fullName>
        <ecNumber evidence="2 5">3.6.1.7</ecNumber>
    </recommendedName>
</protein>
<organism evidence="9 10">
    <name type="scientific">Conyzicola lurida</name>
    <dbReference type="NCBI Taxonomy" id="1172621"/>
    <lineage>
        <taxon>Bacteria</taxon>
        <taxon>Bacillati</taxon>
        <taxon>Actinomycetota</taxon>
        <taxon>Actinomycetes</taxon>
        <taxon>Micrococcales</taxon>
        <taxon>Microbacteriaceae</taxon>
        <taxon>Conyzicola</taxon>
    </lineage>
</organism>
<evidence type="ECO:0000313" key="10">
    <source>
        <dbReference type="Proteomes" id="UP000536685"/>
    </source>
</evidence>
<feature type="domain" description="Acylphosphatase-like" evidence="8">
    <location>
        <begin position="6"/>
        <end position="91"/>
    </location>
</feature>
<dbReference type="PROSITE" id="PS51160">
    <property type="entry name" value="ACYLPHOSPHATASE_3"/>
    <property type="match status" value="1"/>
</dbReference>
<dbReference type="RefSeq" id="WP_184235050.1">
    <property type="nucleotide sequence ID" value="NZ_JACHMJ010000001.1"/>
</dbReference>
<feature type="active site" evidence="5">
    <location>
        <position position="21"/>
    </location>
</feature>
<dbReference type="GO" id="GO:0003998">
    <property type="term" value="F:acylphosphatase activity"/>
    <property type="evidence" value="ECO:0007669"/>
    <property type="project" value="UniProtKB-EC"/>
</dbReference>
<keyword evidence="5 6" id="KW-0378">Hydrolase</keyword>
<dbReference type="PANTHER" id="PTHR47268:SF4">
    <property type="entry name" value="ACYLPHOSPHATASE"/>
    <property type="match status" value="1"/>
</dbReference>
<comment type="similarity">
    <text evidence="1 7">Belongs to the acylphosphatase family.</text>
</comment>
<reference evidence="9 10" key="1">
    <citation type="submission" date="2020-08" db="EMBL/GenBank/DDBJ databases">
        <title>Sequencing the genomes of 1000 actinobacteria strains.</title>
        <authorList>
            <person name="Klenk H.-P."/>
        </authorList>
    </citation>
    <scope>NUCLEOTIDE SEQUENCE [LARGE SCALE GENOMIC DNA]</scope>
    <source>
        <strain evidence="9 10">DSM 105784</strain>
    </source>
</reference>
<dbReference type="Pfam" id="PF00708">
    <property type="entry name" value="Acylphosphatase"/>
    <property type="match status" value="1"/>
</dbReference>
<dbReference type="EC" id="3.6.1.7" evidence="2 5"/>
<evidence type="ECO:0000256" key="7">
    <source>
        <dbReference type="RuleBase" id="RU004168"/>
    </source>
</evidence>
<dbReference type="InterPro" id="IPR017968">
    <property type="entry name" value="Acylphosphatase_CS"/>
</dbReference>
<dbReference type="InterPro" id="IPR036046">
    <property type="entry name" value="Acylphosphatase-like_dom_sf"/>
</dbReference>
<dbReference type="PROSITE" id="PS00151">
    <property type="entry name" value="ACYLPHOSPHATASE_2"/>
    <property type="match status" value="1"/>
</dbReference>
<comment type="caution">
    <text evidence="9">The sequence shown here is derived from an EMBL/GenBank/DDBJ whole genome shotgun (WGS) entry which is preliminary data.</text>
</comment>